<dbReference type="VEuPathDB" id="FungiDB:PV09_08392"/>
<protein>
    <recommendedName>
        <fullName evidence="2">F-box domain-containing protein</fullName>
    </recommendedName>
</protein>
<organism evidence="3 4">
    <name type="scientific">Verruconis gallopava</name>
    <dbReference type="NCBI Taxonomy" id="253628"/>
    <lineage>
        <taxon>Eukaryota</taxon>
        <taxon>Fungi</taxon>
        <taxon>Dikarya</taxon>
        <taxon>Ascomycota</taxon>
        <taxon>Pezizomycotina</taxon>
        <taxon>Dothideomycetes</taxon>
        <taxon>Pleosporomycetidae</taxon>
        <taxon>Venturiales</taxon>
        <taxon>Sympoventuriaceae</taxon>
        <taxon>Verruconis</taxon>
    </lineage>
</organism>
<proteinExistence type="predicted"/>
<name>A0A0D1YGX8_9PEZI</name>
<feature type="domain" description="F-box" evidence="2">
    <location>
        <begin position="38"/>
        <end position="66"/>
    </location>
</feature>
<sequence>MLDCTQKDSENDSMANASRVHDRVPPPGCRPLDDLVNGLPPEIVHTIAERLRPKDIGRLRLVSAKFAVQTGFALAAYVVPLVTIDEDGAETLWQLSTTFSKRLPPLSAFISKIGFMDRTCNDRADIWREVRVVRGKYVVPQPKHDDGPGSDGSEHEQSRIETEHVHRKARQAYDQAACKWINGHLFQHQGSIQMVCSELRMARDTMAPTKELIHRLAHLLHKFPKWRAFFVDGVAREDVEIHLDVRGRLLGVELGARQLADPGARRPRLVENLSPAELPCACPYVRDPRDNEFGCDDAEHENHPPNPYRKRYLRPALLDLKAVVDVAKITICGV</sequence>
<dbReference type="CDD" id="cd09917">
    <property type="entry name" value="F-box_SF"/>
    <property type="match status" value="1"/>
</dbReference>
<dbReference type="Proteomes" id="UP000053259">
    <property type="component" value="Unassembled WGS sequence"/>
</dbReference>
<feature type="compositionally biased region" description="Basic and acidic residues" evidence="1">
    <location>
        <begin position="142"/>
        <end position="162"/>
    </location>
</feature>
<feature type="compositionally biased region" description="Basic and acidic residues" evidence="1">
    <location>
        <begin position="1"/>
        <end position="10"/>
    </location>
</feature>
<evidence type="ECO:0000259" key="2">
    <source>
        <dbReference type="Pfam" id="PF00646"/>
    </source>
</evidence>
<evidence type="ECO:0000256" key="1">
    <source>
        <dbReference type="SAM" id="MobiDB-lite"/>
    </source>
</evidence>
<feature type="region of interest" description="Disordered" evidence="1">
    <location>
        <begin position="1"/>
        <end position="27"/>
    </location>
</feature>
<evidence type="ECO:0000313" key="3">
    <source>
        <dbReference type="EMBL" id="KIW00042.1"/>
    </source>
</evidence>
<dbReference type="Pfam" id="PF00646">
    <property type="entry name" value="F-box"/>
    <property type="match status" value="1"/>
</dbReference>
<dbReference type="HOGENOM" id="CLU_832100_0_0_1"/>
<dbReference type="EMBL" id="KN847568">
    <property type="protein sequence ID" value="KIW00042.1"/>
    <property type="molecule type" value="Genomic_DNA"/>
</dbReference>
<dbReference type="RefSeq" id="XP_016209911.1">
    <property type="nucleotide sequence ID" value="XM_016362276.1"/>
</dbReference>
<feature type="region of interest" description="Disordered" evidence="1">
    <location>
        <begin position="138"/>
        <end position="162"/>
    </location>
</feature>
<dbReference type="InParanoid" id="A0A0D1YGX8"/>
<accession>A0A0D1YGX8</accession>
<dbReference type="GeneID" id="27316365"/>
<dbReference type="InterPro" id="IPR001810">
    <property type="entry name" value="F-box_dom"/>
</dbReference>
<reference evidence="3 4" key="1">
    <citation type="submission" date="2015-01" db="EMBL/GenBank/DDBJ databases">
        <title>The Genome Sequence of Ochroconis gallopava CBS43764.</title>
        <authorList>
            <consortium name="The Broad Institute Genomics Platform"/>
            <person name="Cuomo C."/>
            <person name="de Hoog S."/>
            <person name="Gorbushina A."/>
            <person name="Stielow B."/>
            <person name="Teixiera M."/>
            <person name="Abouelleil A."/>
            <person name="Chapman S.B."/>
            <person name="Priest M."/>
            <person name="Young S.K."/>
            <person name="Wortman J."/>
            <person name="Nusbaum C."/>
            <person name="Birren B."/>
        </authorList>
    </citation>
    <scope>NUCLEOTIDE SEQUENCE [LARGE SCALE GENOMIC DNA]</scope>
    <source>
        <strain evidence="3 4">CBS 43764</strain>
    </source>
</reference>
<gene>
    <name evidence="3" type="ORF">PV09_08392</name>
</gene>
<dbReference type="AlphaFoldDB" id="A0A0D1YGX8"/>
<keyword evidence="4" id="KW-1185">Reference proteome</keyword>
<evidence type="ECO:0000313" key="4">
    <source>
        <dbReference type="Proteomes" id="UP000053259"/>
    </source>
</evidence>